<feature type="compositionally biased region" description="Basic residues" evidence="1">
    <location>
        <begin position="72"/>
        <end position="82"/>
    </location>
</feature>
<evidence type="ECO:0000313" key="3">
    <source>
        <dbReference type="Proteomes" id="UP000035579"/>
    </source>
</evidence>
<dbReference type="EMBL" id="CP011509">
    <property type="protein sequence ID" value="AKJ04987.1"/>
    <property type="molecule type" value="Genomic_DNA"/>
</dbReference>
<feature type="region of interest" description="Disordered" evidence="1">
    <location>
        <begin position="45"/>
        <end position="82"/>
    </location>
</feature>
<sequence>MRWRLDLQAGSRKNREHRHTRNITLWAFMSVRIVQREWRNMLWRSASSDSGAERQTFIETTILKRQEDETHRKTKSPRFRRT</sequence>
<dbReference type="AlphaFoldDB" id="A0AAC8QC64"/>
<accession>A0AAC8QC64</accession>
<protein>
    <submittedName>
        <fullName evidence="2">Uncharacterized protein</fullName>
    </submittedName>
</protein>
<organism evidence="2 3">
    <name type="scientific">Archangium gephyra</name>
    <dbReference type="NCBI Taxonomy" id="48"/>
    <lineage>
        <taxon>Bacteria</taxon>
        <taxon>Pseudomonadati</taxon>
        <taxon>Myxococcota</taxon>
        <taxon>Myxococcia</taxon>
        <taxon>Myxococcales</taxon>
        <taxon>Cystobacterineae</taxon>
        <taxon>Archangiaceae</taxon>
        <taxon>Archangium</taxon>
    </lineage>
</organism>
<dbReference type="KEGG" id="age:AA314_06613"/>
<gene>
    <name evidence="2" type="ORF">AA314_06613</name>
</gene>
<evidence type="ECO:0000313" key="2">
    <source>
        <dbReference type="EMBL" id="AKJ04987.1"/>
    </source>
</evidence>
<dbReference type="Proteomes" id="UP000035579">
    <property type="component" value="Chromosome"/>
</dbReference>
<name>A0AAC8QC64_9BACT</name>
<proteinExistence type="predicted"/>
<reference evidence="2 3" key="1">
    <citation type="submission" date="2015-05" db="EMBL/GenBank/DDBJ databases">
        <title>Genome assembly of Archangium gephyra DSM 2261.</title>
        <authorList>
            <person name="Sharma G."/>
            <person name="Subramanian S."/>
        </authorList>
    </citation>
    <scope>NUCLEOTIDE SEQUENCE [LARGE SCALE GENOMIC DNA]</scope>
    <source>
        <strain evidence="2 3">DSM 2261</strain>
    </source>
</reference>
<evidence type="ECO:0000256" key="1">
    <source>
        <dbReference type="SAM" id="MobiDB-lite"/>
    </source>
</evidence>
<feature type="compositionally biased region" description="Basic and acidic residues" evidence="1">
    <location>
        <begin position="62"/>
        <end position="71"/>
    </location>
</feature>